<evidence type="ECO:0000256" key="1">
    <source>
        <dbReference type="SAM" id="Phobius"/>
    </source>
</evidence>
<proteinExistence type="predicted"/>
<evidence type="ECO:0000313" key="2">
    <source>
        <dbReference type="EMBL" id="DAG01641.1"/>
    </source>
</evidence>
<sequence>MDSDKLYEALQEIKQDVAVIKSEFASLKNVVPKVETLEKKLIEHEASIDQLKSVNTKMWGVLSGVLVGVIVACAKLFIGV</sequence>
<keyword evidence="1" id="KW-1133">Transmembrane helix</keyword>
<dbReference type="EMBL" id="BK016196">
    <property type="protein sequence ID" value="DAG01641.1"/>
    <property type="molecule type" value="Genomic_DNA"/>
</dbReference>
<reference evidence="2" key="1">
    <citation type="journal article" date="2021" name="Proc. Natl. Acad. Sci. U.S.A.">
        <title>A Catalog of Tens of Thousands of Viruses from Human Metagenomes Reveals Hidden Associations with Chronic Diseases.</title>
        <authorList>
            <person name="Tisza M.J."/>
            <person name="Buck C.B."/>
        </authorList>
    </citation>
    <scope>NUCLEOTIDE SEQUENCE</scope>
    <source>
        <strain evidence="2">Ct87j35</strain>
    </source>
</reference>
<keyword evidence="1" id="KW-0472">Membrane</keyword>
<protein>
    <submittedName>
        <fullName evidence="2">Hemolysin XhlA</fullName>
    </submittedName>
</protein>
<keyword evidence="1" id="KW-0812">Transmembrane</keyword>
<name>A0A8S5V4F7_9CAUD</name>
<feature type="transmembrane region" description="Helical" evidence="1">
    <location>
        <begin position="58"/>
        <end position="78"/>
    </location>
</feature>
<organism evidence="2">
    <name type="scientific">Siphoviridae sp. ct87j35</name>
    <dbReference type="NCBI Taxonomy" id="2825356"/>
    <lineage>
        <taxon>Viruses</taxon>
        <taxon>Duplodnaviria</taxon>
        <taxon>Heunggongvirae</taxon>
        <taxon>Uroviricota</taxon>
        <taxon>Caudoviricetes</taxon>
    </lineage>
</organism>
<accession>A0A8S5V4F7</accession>